<keyword evidence="6" id="KW-1185">Reference proteome</keyword>
<dbReference type="NCBIfam" id="TIGR02999">
    <property type="entry name" value="Sig-70_X6"/>
    <property type="match status" value="1"/>
</dbReference>
<keyword evidence="2" id="KW-0731">Sigma factor</keyword>
<evidence type="ECO:0000256" key="2">
    <source>
        <dbReference type="ARBA" id="ARBA00023082"/>
    </source>
</evidence>
<evidence type="ECO:0000313" key="5">
    <source>
        <dbReference type="EMBL" id="TWU28789.1"/>
    </source>
</evidence>
<dbReference type="Proteomes" id="UP000319143">
    <property type="component" value="Unassembled WGS sequence"/>
</dbReference>
<dbReference type="InterPro" id="IPR053812">
    <property type="entry name" value="HTH_Sigma70_ECF-like"/>
</dbReference>
<dbReference type="Gene3D" id="1.10.10.10">
    <property type="entry name" value="Winged helix-like DNA-binding domain superfamily/Winged helix DNA-binding domain"/>
    <property type="match status" value="1"/>
</dbReference>
<comment type="caution">
    <text evidence="5">The sequence shown here is derived from an EMBL/GenBank/DDBJ whole genome shotgun (WGS) entry which is preliminary data.</text>
</comment>
<proteinExistence type="predicted"/>
<dbReference type="InterPro" id="IPR036388">
    <property type="entry name" value="WH-like_DNA-bd_sf"/>
</dbReference>
<dbReference type="InterPro" id="IPR039425">
    <property type="entry name" value="RNA_pol_sigma-70-like"/>
</dbReference>
<dbReference type="GO" id="GO:0016987">
    <property type="term" value="F:sigma factor activity"/>
    <property type="evidence" value="ECO:0007669"/>
    <property type="project" value="UniProtKB-KW"/>
</dbReference>
<protein>
    <submittedName>
        <fullName evidence="5">ECF sigma factor</fullName>
    </submittedName>
</protein>
<reference evidence="5 6" key="1">
    <citation type="submission" date="2019-02" db="EMBL/GenBank/DDBJ databases">
        <title>Deep-cultivation of Planctomycetes and their phenomic and genomic characterization uncovers novel biology.</title>
        <authorList>
            <person name="Wiegand S."/>
            <person name="Jogler M."/>
            <person name="Boedeker C."/>
            <person name="Pinto D."/>
            <person name="Vollmers J."/>
            <person name="Rivas-Marin E."/>
            <person name="Kohn T."/>
            <person name="Peeters S.H."/>
            <person name="Heuer A."/>
            <person name="Rast P."/>
            <person name="Oberbeckmann S."/>
            <person name="Bunk B."/>
            <person name="Jeske O."/>
            <person name="Meyerdierks A."/>
            <person name="Storesund J.E."/>
            <person name="Kallscheuer N."/>
            <person name="Luecker S."/>
            <person name="Lage O.M."/>
            <person name="Pohl T."/>
            <person name="Merkel B.J."/>
            <person name="Hornburger P."/>
            <person name="Mueller R.-W."/>
            <person name="Bruemmer F."/>
            <person name="Labrenz M."/>
            <person name="Spormann A.M."/>
            <person name="Op Den Camp H."/>
            <person name="Overmann J."/>
            <person name="Amann R."/>
            <person name="Jetten M.S.M."/>
            <person name="Mascher T."/>
            <person name="Medema M.H."/>
            <person name="Devos D.P."/>
            <person name="Kaster A.-K."/>
            <person name="Ovreas L."/>
            <person name="Rohde M."/>
            <person name="Galperin M.Y."/>
            <person name="Jogler C."/>
        </authorList>
    </citation>
    <scope>NUCLEOTIDE SEQUENCE [LARGE SCALE GENOMIC DNA]</scope>
    <source>
        <strain evidence="5 6">Poly41</strain>
    </source>
</reference>
<feature type="domain" description="RNA polymerase sigma-70 ECF-like HTH" evidence="4">
    <location>
        <begin position="40"/>
        <end position="223"/>
    </location>
</feature>
<keyword evidence="3" id="KW-0804">Transcription</keyword>
<dbReference type="PANTHER" id="PTHR43133">
    <property type="entry name" value="RNA POLYMERASE ECF-TYPE SIGMA FACTO"/>
    <property type="match status" value="1"/>
</dbReference>
<evidence type="ECO:0000256" key="1">
    <source>
        <dbReference type="ARBA" id="ARBA00023015"/>
    </source>
</evidence>
<evidence type="ECO:0000313" key="6">
    <source>
        <dbReference type="Proteomes" id="UP000319143"/>
    </source>
</evidence>
<keyword evidence="1" id="KW-0805">Transcription regulation</keyword>
<dbReference type="AlphaFoldDB" id="A0A5C6D1K7"/>
<dbReference type="PANTHER" id="PTHR43133:SF39">
    <property type="entry name" value="SIMILAR TO RNA POLYMERASE SIGMA-E FACTOR"/>
    <property type="match status" value="1"/>
</dbReference>
<dbReference type="GO" id="GO:0006352">
    <property type="term" value="P:DNA-templated transcription initiation"/>
    <property type="evidence" value="ECO:0007669"/>
    <property type="project" value="InterPro"/>
</dbReference>
<sequence>MVCDRLSLSLQIRFNTQRRNTFLAECCDGFRSSVILVDMPDVTQILFNIENGDPSAADQLLPLVYQELRKLAAAKLAKEGDAHSVQPTMLVHEAYLRLVDVDQPPHWDGRGHFFAAAAEAMRRILVENVRSKRRVKRGGQFQRQDFQEANFAAGDVRDPDELLAVHEALELLAVKSPRKAELVKLRYFVGCTLVEVAQILGVAQATAEDDWRYAKAWLHRQLSRE</sequence>
<evidence type="ECO:0000259" key="4">
    <source>
        <dbReference type="Pfam" id="PF07638"/>
    </source>
</evidence>
<dbReference type="Pfam" id="PF07638">
    <property type="entry name" value="Sigma70_ECF"/>
    <property type="match status" value="1"/>
</dbReference>
<gene>
    <name evidence="5" type="ORF">Poly41_68920</name>
</gene>
<dbReference type="NCBIfam" id="TIGR02937">
    <property type="entry name" value="sigma70-ECF"/>
    <property type="match status" value="1"/>
</dbReference>
<dbReference type="EMBL" id="SJPV01000029">
    <property type="protein sequence ID" value="TWU28789.1"/>
    <property type="molecule type" value="Genomic_DNA"/>
</dbReference>
<dbReference type="SUPFAM" id="SSF88659">
    <property type="entry name" value="Sigma3 and sigma4 domains of RNA polymerase sigma factors"/>
    <property type="match status" value="1"/>
</dbReference>
<dbReference type="InterPro" id="IPR013324">
    <property type="entry name" value="RNA_pol_sigma_r3/r4-like"/>
</dbReference>
<evidence type="ECO:0000256" key="3">
    <source>
        <dbReference type="ARBA" id="ARBA00023163"/>
    </source>
</evidence>
<organism evidence="5 6">
    <name type="scientific">Novipirellula artificiosorum</name>
    <dbReference type="NCBI Taxonomy" id="2528016"/>
    <lineage>
        <taxon>Bacteria</taxon>
        <taxon>Pseudomonadati</taxon>
        <taxon>Planctomycetota</taxon>
        <taxon>Planctomycetia</taxon>
        <taxon>Pirellulales</taxon>
        <taxon>Pirellulaceae</taxon>
        <taxon>Novipirellula</taxon>
    </lineage>
</organism>
<name>A0A5C6D1K7_9BACT</name>
<dbReference type="InterPro" id="IPR014284">
    <property type="entry name" value="RNA_pol_sigma-70_dom"/>
</dbReference>
<dbReference type="InterPro" id="IPR011517">
    <property type="entry name" value="RNA_pol_sigma70_ECF-like"/>
</dbReference>
<accession>A0A5C6D1K7</accession>